<comment type="caution">
    <text evidence="2">The sequence shown here is derived from an EMBL/GenBank/DDBJ whole genome shotgun (WGS) entry which is preliminary data.</text>
</comment>
<sequence length="69" mass="7309">MTGPASTLVGLSDCIRTAGLSMPEIDLTTAMAVEAFAPTTVNFRSRRDFATWPGLVPKRNSSGEKPVLA</sequence>
<keyword evidence="3" id="KW-1185">Reference proteome</keyword>
<organism evidence="2 3">
    <name type="scientific">Rhizobium wuzhouense</name>
    <dbReference type="NCBI Taxonomy" id="1986026"/>
    <lineage>
        <taxon>Bacteria</taxon>
        <taxon>Pseudomonadati</taxon>
        <taxon>Pseudomonadota</taxon>
        <taxon>Alphaproteobacteria</taxon>
        <taxon>Hyphomicrobiales</taxon>
        <taxon>Rhizobiaceae</taxon>
        <taxon>Rhizobium/Agrobacterium group</taxon>
        <taxon>Rhizobium</taxon>
    </lineage>
</organism>
<gene>
    <name evidence="2" type="ORF">DMY87_16650</name>
</gene>
<accession>A0ABX5NNH4</accession>
<dbReference type="RefSeq" id="WP_342588662.1">
    <property type="nucleotide sequence ID" value="NZ_QJRY01000006.1"/>
</dbReference>
<dbReference type="EMBL" id="QJRY01000006">
    <property type="protein sequence ID" value="PYB71826.1"/>
    <property type="molecule type" value="Genomic_DNA"/>
</dbReference>
<name>A0ABX5NNH4_9HYPH</name>
<evidence type="ECO:0000259" key="1">
    <source>
        <dbReference type="Pfam" id="PF02371"/>
    </source>
</evidence>
<dbReference type="Pfam" id="PF02371">
    <property type="entry name" value="Transposase_20"/>
    <property type="match status" value="1"/>
</dbReference>
<dbReference type="Proteomes" id="UP000247536">
    <property type="component" value="Unassembled WGS sequence"/>
</dbReference>
<evidence type="ECO:0000313" key="2">
    <source>
        <dbReference type="EMBL" id="PYB71826.1"/>
    </source>
</evidence>
<feature type="domain" description="Transposase IS116/IS110/IS902 C-terminal" evidence="1">
    <location>
        <begin position="21"/>
        <end position="65"/>
    </location>
</feature>
<dbReference type="InterPro" id="IPR003346">
    <property type="entry name" value="Transposase_20"/>
</dbReference>
<reference evidence="2 3" key="1">
    <citation type="submission" date="2018-06" db="EMBL/GenBank/DDBJ databases">
        <title>Rhizobium wuzhouense sp. nov., isolated from roots of Oryza officinalis.</title>
        <authorList>
            <person name="Yuan T."/>
        </authorList>
    </citation>
    <scope>NUCLEOTIDE SEQUENCE [LARGE SCALE GENOMIC DNA]</scope>
    <source>
        <strain evidence="2 3">W44</strain>
    </source>
</reference>
<proteinExistence type="predicted"/>
<protein>
    <recommendedName>
        <fullName evidence="1">Transposase IS116/IS110/IS902 C-terminal domain-containing protein</fullName>
    </recommendedName>
</protein>
<evidence type="ECO:0000313" key="3">
    <source>
        <dbReference type="Proteomes" id="UP000247536"/>
    </source>
</evidence>